<dbReference type="GO" id="GO:0007166">
    <property type="term" value="P:cell surface receptor signaling pathway"/>
    <property type="evidence" value="ECO:0007669"/>
    <property type="project" value="TreeGrafter"/>
</dbReference>
<dbReference type="SUPFAM" id="SSF52058">
    <property type="entry name" value="L domain-like"/>
    <property type="match status" value="1"/>
</dbReference>
<dbReference type="EMBL" id="BPLQ01014604">
    <property type="protein sequence ID" value="GIY81321.1"/>
    <property type="molecule type" value="Genomic_DNA"/>
</dbReference>
<keyword evidence="2" id="KW-0433">Leucine-rich repeat</keyword>
<comment type="caution">
    <text evidence="6">The sequence shown here is derived from an EMBL/GenBank/DDBJ whole genome shotgun (WGS) entry which is preliminary data.</text>
</comment>
<feature type="chain" id="PRO_5043786338" evidence="5">
    <location>
        <begin position="20"/>
        <end position="316"/>
    </location>
</feature>
<evidence type="ECO:0000256" key="1">
    <source>
        <dbReference type="ARBA" id="ARBA00007343"/>
    </source>
</evidence>
<dbReference type="PANTHER" id="PTHR45930:SF4">
    <property type="entry name" value="ADHESION G PROTEIN-COUPLED RECEPTOR A3"/>
    <property type="match status" value="1"/>
</dbReference>
<proteinExistence type="inferred from homology"/>
<evidence type="ECO:0000313" key="7">
    <source>
        <dbReference type="Proteomes" id="UP001054837"/>
    </source>
</evidence>
<dbReference type="InterPro" id="IPR003591">
    <property type="entry name" value="Leu-rich_rpt_typical-subtyp"/>
</dbReference>
<comment type="similarity">
    <text evidence="1">Belongs to the G-protein coupled receptor 2 family. Adhesion G-protein coupled receptor (ADGR) subfamily.</text>
</comment>
<organism evidence="6 7">
    <name type="scientific">Caerostris darwini</name>
    <dbReference type="NCBI Taxonomy" id="1538125"/>
    <lineage>
        <taxon>Eukaryota</taxon>
        <taxon>Metazoa</taxon>
        <taxon>Ecdysozoa</taxon>
        <taxon>Arthropoda</taxon>
        <taxon>Chelicerata</taxon>
        <taxon>Arachnida</taxon>
        <taxon>Araneae</taxon>
        <taxon>Araneomorphae</taxon>
        <taxon>Entelegynae</taxon>
        <taxon>Araneoidea</taxon>
        <taxon>Araneidae</taxon>
        <taxon>Caerostris</taxon>
    </lineage>
</organism>
<dbReference type="Gene3D" id="3.80.10.10">
    <property type="entry name" value="Ribonuclease Inhibitor"/>
    <property type="match status" value="1"/>
</dbReference>
<keyword evidence="3" id="KW-0677">Repeat</keyword>
<dbReference type="InterPro" id="IPR032675">
    <property type="entry name" value="LRR_dom_sf"/>
</dbReference>
<reference evidence="6 7" key="1">
    <citation type="submission" date="2021-06" db="EMBL/GenBank/DDBJ databases">
        <title>Caerostris darwini draft genome.</title>
        <authorList>
            <person name="Kono N."/>
            <person name="Arakawa K."/>
        </authorList>
    </citation>
    <scope>NUCLEOTIDE SEQUENCE [LARGE SCALE GENOMIC DNA]</scope>
</reference>
<evidence type="ECO:0000256" key="3">
    <source>
        <dbReference type="ARBA" id="ARBA00022737"/>
    </source>
</evidence>
<dbReference type="Pfam" id="PF13855">
    <property type="entry name" value="LRR_8"/>
    <property type="match status" value="1"/>
</dbReference>
<sequence length="316" mass="35975">MKIFFGSGLFLALLATVFSSDLCPPPQLVKPCECVSGYVPVTYRCTHVLHKDSLQEMAENSLDYPMHALLIDESSMPYMSTELVESKKMEIVAIVRSSMISFFDKPPTKNNSLKSFQLRDSRILRGMDSIWEQFENVSPDIIQFQRVNIKRIGVSFVAYVKNTLTQLTLERGDIARVHSEAFAKLTNLRILSLAYNKIRQIQTSMLPRSSTLYFLDFSVNKISELPEDIFSHLPHLKDVYMRGNLLKVFSATIFGRILDGMTTINLADNPLVCDCKMKWYTKKTRSVDVTGKCAIPVNLKGYNLIQLTPGDFHYCQ</sequence>
<dbReference type="Proteomes" id="UP001054837">
    <property type="component" value="Unassembled WGS sequence"/>
</dbReference>
<dbReference type="GO" id="GO:0005886">
    <property type="term" value="C:plasma membrane"/>
    <property type="evidence" value="ECO:0007669"/>
    <property type="project" value="TreeGrafter"/>
</dbReference>
<accession>A0AAV4WEN6</accession>
<dbReference type="InterPro" id="IPR001611">
    <property type="entry name" value="Leu-rich_rpt"/>
</dbReference>
<dbReference type="SMART" id="SM00369">
    <property type="entry name" value="LRR_TYP"/>
    <property type="match status" value="3"/>
</dbReference>
<gene>
    <name evidence="6" type="primary">AVEN_67443_1</name>
    <name evidence="6" type="ORF">CDAR_201511</name>
</gene>
<keyword evidence="7" id="KW-1185">Reference proteome</keyword>
<evidence type="ECO:0000256" key="4">
    <source>
        <dbReference type="ARBA" id="ARBA00023170"/>
    </source>
</evidence>
<evidence type="ECO:0000256" key="2">
    <source>
        <dbReference type="ARBA" id="ARBA00022614"/>
    </source>
</evidence>
<dbReference type="InterPro" id="IPR051963">
    <property type="entry name" value="Adhesion_GPCR_A"/>
</dbReference>
<keyword evidence="4" id="KW-0675">Receptor</keyword>
<feature type="signal peptide" evidence="5">
    <location>
        <begin position="1"/>
        <end position="19"/>
    </location>
</feature>
<evidence type="ECO:0000313" key="6">
    <source>
        <dbReference type="EMBL" id="GIY81321.1"/>
    </source>
</evidence>
<keyword evidence="5" id="KW-0732">Signal</keyword>
<evidence type="ECO:0000256" key="5">
    <source>
        <dbReference type="SAM" id="SignalP"/>
    </source>
</evidence>
<dbReference type="PANTHER" id="PTHR45930">
    <property type="entry name" value="G-PROTEIN COUPLED RECEPTOR 124-LIKE PROTEIN"/>
    <property type="match status" value="1"/>
</dbReference>
<protein>
    <submittedName>
        <fullName evidence="6">Uncharacterized protein</fullName>
    </submittedName>
</protein>
<dbReference type="AlphaFoldDB" id="A0AAV4WEN6"/>
<name>A0AAV4WEN6_9ARAC</name>